<keyword evidence="2" id="KW-1185">Reference proteome</keyword>
<dbReference type="AlphaFoldDB" id="A0AAD1YB12"/>
<reference evidence="1" key="1">
    <citation type="submission" date="2023-07" db="EMBL/GenBank/DDBJ databases">
        <authorList>
            <consortium name="AG Swart"/>
            <person name="Singh M."/>
            <person name="Singh A."/>
            <person name="Seah K."/>
            <person name="Emmerich C."/>
        </authorList>
    </citation>
    <scope>NUCLEOTIDE SEQUENCE</scope>
    <source>
        <strain evidence="1">DP1</strain>
    </source>
</reference>
<name>A0AAD1YB12_EUPCR</name>
<gene>
    <name evidence="1" type="ORF">ECRASSUSDP1_LOCUS29486</name>
</gene>
<evidence type="ECO:0000313" key="1">
    <source>
        <dbReference type="EMBL" id="CAI2387852.1"/>
    </source>
</evidence>
<accession>A0AAD1YB12</accession>
<evidence type="ECO:0000313" key="2">
    <source>
        <dbReference type="Proteomes" id="UP001295684"/>
    </source>
</evidence>
<comment type="caution">
    <text evidence="1">The sequence shown here is derived from an EMBL/GenBank/DDBJ whole genome shotgun (WGS) entry which is preliminary data.</text>
</comment>
<dbReference type="EMBL" id="CAMPGE010030335">
    <property type="protein sequence ID" value="CAI2387852.1"/>
    <property type="molecule type" value="Genomic_DNA"/>
</dbReference>
<dbReference type="Proteomes" id="UP001295684">
    <property type="component" value="Unassembled WGS sequence"/>
</dbReference>
<protein>
    <submittedName>
        <fullName evidence="1">Uncharacterized protein</fullName>
    </submittedName>
</protein>
<sequence length="391" mass="45796">MEQSELSEIKQQVKDLVKGRTYSQEIQLWLFGDFVISEQFTRGRCPFGFLRKIEEDMKKRNKRKLNKKHCVLEFNGYKKVLFKYEPKRGVNCLCLNHPLHPLNTETFKPIYYIHKSPCMAEIFQESMQKLPVCQFEDPQKITLSMATFLVTKDGYILLVRRMNNANRLPGWGAPGRGTMISTYEMGLEVTNETNVYDNLFEDVGFSCQESIKKKSEQPIFKPVFIQEGFIDSDGRTNTDSSSIFEKDDCMSICSIRTHTMVLFFYCQVPLLKKEIDINPKENQTTCTCWLTYGQLNRVLSYKDTPEIDSNKTQGEFSIIDEEEKEEVYKADYLVRLNKLESSQRRYKVQSGYVEPRQLSGKYPNNSCGEGMAEEDYYAFRFLRDNFKYLFC</sequence>
<organism evidence="1 2">
    <name type="scientific">Euplotes crassus</name>
    <dbReference type="NCBI Taxonomy" id="5936"/>
    <lineage>
        <taxon>Eukaryota</taxon>
        <taxon>Sar</taxon>
        <taxon>Alveolata</taxon>
        <taxon>Ciliophora</taxon>
        <taxon>Intramacronucleata</taxon>
        <taxon>Spirotrichea</taxon>
        <taxon>Hypotrichia</taxon>
        <taxon>Euplotida</taxon>
        <taxon>Euplotidae</taxon>
        <taxon>Moneuplotes</taxon>
    </lineage>
</organism>
<proteinExistence type="predicted"/>